<feature type="region of interest" description="Disordered" evidence="1">
    <location>
        <begin position="44"/>
        <end position="66"/>
    </location>
</feature>
<comment type="caution">
    <text evidence="2">The sequence shown here is derived from an EMBL/GenBank/DDBJ whole genome shotgun (WGS) entry which is preliminary data.</text>
</comment>
<name>A0ABP6SKP8_9ACTN</name>
<dbReference type="Proteomes" id="UP001499990">
    <property type="component" value="Unassembled WGS sequence"/>
</dbReference>
<organism evidence="2 3">
    <name type="scientific">Streptomyces sannanensis</name>
    <dbReference type="NCBI Taxonomy" id="285536"/>
    <lineage>
        <taxon>Bacteria</taxon>
        <taxon>Bacillati</taxon>
        <taxon>Actinomycetota</taxon>
        <taxon>Actinomycetes</taxon>
        <taxon>Kitasatosporales</taxon>
        <taxon>Streptomycetaceae</taxon>
        <taxon>Streptomyces</taxon>
    </lineage>
</organism>
<accession>A0ABP6SKP8</accession>
<gene>
    <name evidence="2" type="ORF">GCM10020367_59930</name>
</gene>
<evidence type="ECO:0000256" key="1">
    <source>
        <dbReference type="SAM" id="MobiDB-lite"/>
    </source>
</evidence>
<dbReference type="EMBL" id="BAAAYL010000001">
    <property type="protein sequence ID" value="GAA3378829.1"/>
    <property type="molecule type" value="Genomic_DNA"/>
</dbReference>
<protein>
    <submittedName>
        <fullName evidence="2">Uncharacterized protein</fullName>
    </submittedName>
</protein>
<sequence length="113" mass="12364">MRWFPAYFGLVPLAPLHRDVHCRRNLWRATDRIGGSVLVAAGDDGRAVGRGPLQDPLAHGRTDRPPLPAPLLGHCDYWADPAFDEEHTGLLDRLPPALPRPRQSQGSSGRSSG</sequence>
<evidence type="ECO:0000313" key="2">
    <source>
        <dbReference type="EMBL" id="GAA3378829.1"/>
    </source>
</evidence>
<keyword evidence="3" id="KW-1185">Reference proteome</keyword>
<feature type="compositionally biased region" description="Low complexity" evidence="1">
    <location>
        <begin position="91"/>
        <end position="113"/>
    </location>
</feature>
<reference evidence="3" key="1">
    <citation type="journal article" date="2019" name="Int. J. Syst. Evol. Microbiol.">
        <title>The Global Catalogue of Microorganisms (GCM) 10K type strain sequencing project: providing services to taxonomists for standard genome sequencing and annotation.</title>
        <authorList>
            <consortium name="The Broad Institute Genomics Platform"/>
            <consortium name="The Broad Institute Genome Sequencing Center for Infectious Disease"/>
            <person name="Wu L."/>
            <person name="Ma J."/>
        </authorList>
    </citation>
    <scope>NUCLEOTIDE SEQUENCE [LARGE SCALE GENOMIC DNA]</scope>
    <source>
        <strain evidence="3">JCM 9651</strain>
    </source>
</reference>
<evidence type="ECO:0000313" key="3">
    <source>
        <dbReference type="Proteomes" id="UP001499990"/>
    </source>
</evidence>
<proteinExistence type="predicted"/>
<feature type="region of interest" description="Disordered" evidence="1">
    <location>
        <begin position="89"/>
        <end position="113"/>
    </location>
</feature>